<evidence type="ECO:0000313" key="3">
    <source>
        <dbReference type="Proteomes" id="UP000253551"/>
    </source>
</evidence>
<sequence length="211" mass="23151">MFRTRNNERTDIITSSLSTGNASIVKPVYKPTEPLDEIRVSEECDEEEEEDDDDKSLDITIESMSAVIAAAVQMSASGGSPSSLSLGSASILQPFSKIEKKKTNSSRFSIFSWKKQQQTVNAKEITAVSPTASNLTFSLSSDDDSSLQSSPRSSSVSSPKIADDGKDELQYRGIQIKEIKSTMKTLVISDDVRNPMPQVKLERPGFARINY</sequence>
<name>A0A367IJ30_RHIST</name>
<organism evidence="2 3">
    <name type="scientific">Rhizopus stolonifer</name>
    <name type="common">Rhizopus nigricans</name>
    <dbReference type="NCBI Taxonomy" id="4846"/>
    <lineage>
        <taxon>Eukaryota</taxon>
        <taxon>Fungi</taxon>
        <taxon>Fungi incertae sedis</taxon>
        <taxon>Mucoromycota</taxon>
        <taxon>Mucoromycotina</taxon>
        <taxon>Mucoromycetes</taxon>
        <taxon>Mucorales</taxon>
        <taxon>Mucorineae</taxon>
        <taxon>Rhizopodaceae</taxon>
        <taxon>Rhizopus</taxon>
    </lineage>
</organism>
<feature type="region of interest" description="Disordered" evidence="1">
    <location>
        <begin position="139"/>
        <end position="167"/>
    </location>
</feature>
<comment type="caution">
    <text evidence="2">The sequence shown here is derived from an EMBL/GenBank/DDBJ whole genome shotgun (WGS) entry which is preliminary data.</text>
</comment>
<gene>
    <name evidence="2" type="ORF">CU098_004821</name>
</gene>
<feature type="compositionally biased region" description="Low complexity" evidence="1">
    <location>
        <begin position="139"/>
        <end position="158"/>
    </location>
</feature>
<evidence type="ECO:0000313" key="2">
    <source>
        <dbReference type="EMBL" id="RCH77670.1"/>
    </source>
</evidence>
<feature type="region of interest" description="Disordered" evidence="1">
    <location>
        <begin position="35"/>
        <end position="57"/>
    </location>
</feature>
<dbReference type="OrthoDB" id="2423722at2759"/>
<dbReference type="Proteomes" id="UP000253551">
    <property type="component" value="Unassembled WGS sequence"/>
</dbReference>
<reference evidence="2 3" key="1">
    <citation type="journal article" date="2018" name="G3 (Bethesda)">
        <title>Phylogenetic and Phylogenomic Definition of Rhizopus Species.</title>
        <authorList>
            <person name="Gryganskyi A.P."/>
            <person name="Golan J."/>
            <person name="Dolatabadi S."/>
            <person name="Mondo S."/>
            <person name="Robb S."/>
            <person name="Idnurm A."/>
            <person name="Muszewska A."/>
            <person name="Steczkiewicz K."/>
            <person name="Masonjones S."/>
            <person name="Liao H.L."/>
            <person name="Gajdeczka M.T."/>
            <person name="Anike F."/>
            <person name="Vuek A."/>
            <person name="Anishchenko I.M."/>
            <person name="Voigt K."/>
            <person name="de Hoog G.S."/>
            <person name="Smith M.E."/>
            <person name="Heitman J."/>
            <person name="Vilgalys R."/>
            <person name="Stajich J.E."/>
        </authorList>
    </citation>
    <scope>NUCLEOTIDE SEQUENCE [LARGE SCALE GENOMIC DNA]</scope>
    <source>
        <strain evidence="2 3">LSU 92-RS-03</strain>
    </source>
</reference>
<keyword evidence="3" id="KW-1185">Reference proteome</keyword>
<protein>
    <submittedName>
        <fullName evidence="2">Uncharacterized protein</fullName>
    </submittedName>
</protein>
<dbReference type="EMBL" id="PJQM01007833">
    <property type="protein sequence ID" value="RCH77670.1"/>
    <property type="molecule type" value="Genomic_DNA"/>
</dbReference>
<evidence type="ECO:0000256" key="1">
    <source>
        <dbReference type="SAM" id="MobiDB-lite"/>
    </source>
</evidence>
<proteinExistence type="predicted"/>
<accession>A0A367IJ30</accession>
<dbReference type="AlphaFoldDB" id="A0A367IJ30"/>
<feature type="compositionally biased region" description="Acidic residues" evidence="1">
    <location>
        <begin position="43"/>
        <end position="55"/>
    </location>
</feature>